<name>A0A430AP53_9ENTE</name>
<protein>
    <recommendedName>
        <fullName evidence="5">Lipoprotein</fullName>
    </recommendedName>
</protein>
<sequence>MKKKICLILSMFFIVLLSGCSAKKNVESPSNSSSIAQSSNQMESTSNEENDFTFPLSFDISSTSDTQSDNIQLLLNDKEFNDWTRYEDFLKGIRTLTTEDVSELIYVAVKDNTIEMPQALYLDGKFIMTIVDPSKGPESNSPYGVLYPIDLTEIAVGKHKIQLVGFKSENSGKKAVLEGQIEFNIE</sequence>
<evidence type="ECO:0000256" key="2">
    <source>
        <dbReference type="SAM" id="SignalP"/>
    </source>
</evidence>
<feature type="compositionally biased region" description="Low complexity" evidence="1">
    <location>
        <begin position="27"/>
        <end position="44"/>
    </location>
</feature>
<proteinExistence type="predicted"/>
<dbReference type="Proteomes" id="UP000286773">
    <property type="component" value="Unassembled WGS sequence"/>
</dbReference>
<reference evidence="3 4" key="1">
    <citation type="submission" date="2017-05" db="EMBL/GenBank/DDBJ databases">
        <title>Vagococcus spp. assemblies.</title>
        <authorList>
            <person name="Gulvik C.A."/>
        </authorList>
    </citation>
    <scope>NUCLEOTIDE SEQUENCE [LARGE SCALE GENOMIC DNA]</scope>
    <source>
        <strain evidence="3 4">LMG 24798</strain>
    </source>
</reference>
<dbReference type="PROSITE" id="PS51257">
    <property type="entry name" value="PROKAR_LIPOPROTEIN"/>
    <property type="match status" value="1"/>
</dbReference>
<keyword evidence="4" id="KW-1185">Reference proteome</keyword>
<accession>A0A430AP53</accession>
<feature type="signal peptide" evidence="2">
    <location>
        <begin position="1"/>
        <end position="22"/>
    </location>
</feature>
<evidence type="ECO:0000256" key="1">
    <source>
        <dbReference type="SAM" id="MobiDB-lite"/>
    </source>
</evidence>
<dbReference type="AlphaFoldDB" id="A0A430AP53"/>
<evidence type="ECO:0000313" key="3">
    <source>
        <dbReference type="EMBL" id="RSU09901.1"/>
    </source>
</evidence>
<dbReference type="RefSeq" id="WP_126814444.1">
    <property type="nucleotide sequence ID" value="NZ_NGKC01000015.1"/>
</dbReference>
<keyword evidence="2" id="KW-0732">Signal</keyword>
<feature type="region of interest" description="Disordered" evidence="1">
    <location>
        <begin position="26"/>
        <end position="49"/>
    </location>
</feature>
<feature type="chain" id="PRO_5038611770" description="Lipoprotein" evidence="2">
    <location>
        <begin position="23"/>
        <end position="186"/>
    </location>
</feature>
<evidence type="ECO:0000313" key="4">
    <source>
        <dbReference type="Proteomes" id="UP000286773"/>
    </source>
</evidence>
<comment type="caution">
    <text evidence="3">The sequence shown here is derived from an EMBL/GenBank/DDBJ whole genome shotgun (WGS) entry which is preliminary data.</text>
</comment>
<evidence type="ECO:0008006" key="5">
    <source>
        <dbReference type="Google" id="ProtNLM"/>
    </source>
</evidence>
<dbReference type="EMBL" id="NGKC01000015">
    <property type="protein sequence ID" value="RSU09901.1"/>
    <property type="molecule type" value="Genomic_DNA"/>
</dbReference>
<gene>
    <name evidence="3" type="ORF">CBF27_11415</name>
</gene>
<organism evidence="3 4">
    <name type="scientific">Vagococcus acidifermentans</name>
    <dbReference type="NCBI Taxonomy" id="564710"/>
    <lineage>
        <taxon>Bacteria</taxon>
        <taxon>Bacillati</taxon>
        <taxon>Bacillota</taxon>
        <taxon>Bacilli</taxon>
        <taxon>Lactobacillales</taxon>
        <taxon>Enterococcaceae</taxon>
        <taxon>Vagococcus</taxon>
    </lineage>
</organism>